<dbReference type="GO" id="GO:0005886">
    <property type="term" value="C:plasma membrane"/>
    <property type="evidence" value="ECO:0007669"/>
    <property type="project" value="TreeGrafter"/>
</dbReference>
<dbReference type="GO" id="GO:0090563">
    <property type="term" value="F:protein-phosphocysteine-sugar phosphotransferase activity"/>
    <property type="evidence" value="ECO:0007669"/>
    <property type="project" value="TreeGrafter"/>
</dbReference>
<keyword evidence="3" id="KW-0813">Transport</keyword>
<keyword evidence="14" id="KW-1185">Reference proteome</keyword>
<evidence type="ECO:0000256" key="4">
    <source>
        <dbReference type="ARBA" id="ARBA00022553"/>
    </source>
</evidence>
<accession>A0A1D7QZ34</accession>
<dbReference type="PATRIC" id="fig|632773.3.peg.3088"/>
<dbReference type="SUPFAM" id="SSF55804">
    <property type="entry name" value="Phoshotransferase/anion transport protein"/>
    <property type="match status" value="1"/>
</dbReference>
<dbReference type="Pfam" id="PF00359">
    <property type="entry name" value="PTS_EIIA_2"/>
    <property type="match status" value="1"/>
</dbReference>
<evidence type="ECO:0000256" key="3">
    <source>
        <dbReference type="ARBA" id="ARBA00022448"/>
    </source>
</evidence>
<keyword evidence="7" id="KW-0598">Phosphotransferase system</keyword>
<dbReference type="PROSITE" id="PS00372">
    <property type="entry name" value="PTS_EIIA_TYPE_2_HIS"/>
    <property type="match status" value="1"/>
</dbReference>
<dbReference type="STRING" id="632773.BBEV_2949"/>
<dbReference type="AlphaFoldDB" id="A0A1D7QZ34"/>
<comment type="function">
    <text evidence="1">The phosphoenolpyruvate-dependent sugar phosphotransferase system (sugar PTS), a major carbohydrate active transport system, catalyzes the phosphorylation of incoming sugar substrates concomitantly with their translocation across the cell membrane. The enzyme II CmtAB PTS system is involved in D-mannitol transport.</text>
</comment>
<evidence type="ECO:0000256" key="1">
    <source>
        <dbReference type="ARBA" id="ARBA00002434"/>
    </source>
</evidence>
<evidence type="ECO:0000256" key="8">
    <source>
        <dbReference type="ARBA" id="ARBA00022777"/>
    </source>
</evidence>
<evidence type="ECO:0000256" key="7">
    <source>
        <dbReference type="ARBA" id="ARBA00022683"/>
    </source>
</evidence>
<protein>
    <recommendedName>
        <fullName evidence="2">Mannitol-specific phosphotransferase enzyme IIA component</fullName>
    </recommendedName>
    <alternativeName>
        <fullName evidence="10">EIIA</fullName>
    </alternativeName>
    <alternativeName>
        <fullName evidence="11">EIII</fullName>
    </alternativeName>
    <alternativeName>
        <fullName evidence="9">PTS system mannitol-specific EIIA component</fullName>
    </alternativeName>
</protein>
<proteinExistence type="predicted"/>
<feature type="domain" description="PTS EIIA type-2" evidence="12">
    <location>
        <begin position="4"/>
        <end position="144"/>
    </location>
</feature>
<evidence type="ECO:0000256" key="11">
    <source>
        <dbReference type="ARBA" id="ARBA00030962"/>
    </source>
</evidence>
<keyword evidence="8" id="KW-0418">Kinase</keyword>
<evidence type="ECO:0000256" key="9">
    <source>
        <dbReference type="ARBA" id="ARBA00029908"/>
    </source>
</evidence>
<evidence type="ECO:0000313" key="14">
    <source>
        <dbReference type="Proteomes" id="UP000094463"/>
    </source>
</evidence>
<reference evidence="13 14" key="1">
    <citation type="submission" date="2015-08" db="EMBL/GenBank/DDBJ databases">
        <title>The complete genome sequence of Bacillus beveridgei MLTeJB.</title>
        <authorList>
            <person name="Hanson T.E."/>
            <person name="Mesa C."/>
            <person name="Basesman S.M."/>
            <person name="Oremland R.S."/>
        </authorList>
    </citation>
    <scope>NUCLEOTIDE SEQUENCE [LARGE SCALE GENOMIC DNA]</scope>
    <source>
        <strain evidence="13 14">MLTeJB</strain>
    </source>
</reference>
<dbReference type="PANTHER" id="PTHR30181:SF2">
    <property type="entry name" value="PTS SYSTEM MANNITOL-SPECIFIC EIICBA COMPONENT"/>
    <property type="match status" value="1"/>
</dbReference>
<dbReference type="InterPro" id="IPR050893">
    <property type="entry name" value="Sugar_PTS"/>
</dbReference>
<keyword evidence="6 13" id="KW-0808">Transferase</keyword>
<dbReference type="CDD" id="cd00211">
    <property type="entry name" value="PTS_IIA_fru"/>
    <property type="match status" value="1"/>
</dbReference>
<evidence type="ECO:0000256" key="10">
    <source>
        <dbReference type="ARBA" id="ARBA00030956"/>
    </source>
</evidence>
<dbReference type="PANTHER" id="PTHR30181">
    <property type="entry name" value="MANNITOL PERMEASE IIC COMPONENT"/>
    <property type="match status" value="1"/>
</dbReference>
<dbReference type="OrthoDB" id="1640042at2"/>
<dbReference type="InterPro" id="IPR016152">
    <property type="entry name" value="PTrfase/Anion_transptr"/>
</dbReference>
<evidence type="ECO:0000256" key="5">
    <source>
        <dbReference type="ARBA" id="ARBA00022597"/>
    </source>
</evidence>
<dbReference type="EMBL" id="CP012502">
    <property type="protein sequence ID" value="AOM84274.1"/>
    <property type="molecule type" value="Genomic_DNA"/>
</dbReference>
<name>A0A1D7QZ34_9BACI</name>
<evidence type="ECO:0000256" key="6">
    <source>
        <dbReference type="ARBA" id="ARBA00022679"/>
    </source>
</evidence>
<keyword evidence="4" id="KW-0597">Phosphoprotein</keyword>
<dbReference type="RefSeq" id="WP_069366168.1">
    <property type="nucleotide sequence ID" value="NZ_CP012502.1"/>
</dbReference>
<dbReference type="Gene3D" id="3.40.930.10">
    <property type="entry name" value="Mannitol-specific EII, Chain A"/>
    <property type="match status" value="1"/>
</dbReference>
<dbReference type="Proteomes" id="UP000094463">
    <property type="component" value="Chromosome"/>
</dbReference>
<dbReference type="InterPro" id="IPR002178">
    <property type="entry name" value="PTS_EIIA_type-2_dom"/>
</dbReference>
<organism evidence="13 14">
    <name type="scientific">Salisediminibacterium beveridgei</name>
    <dbReference type="NCBI Taxonomy" id="632773"/>
    <lineage>
        <taxon>Bacteria</taxon>
        <taxon>Bacillati</taxon>
        <taxon>Bacillota</taxon>
        <taxon>Bacilli</taxon>
        <taxon>Bacillales</taxon>
        <taxon>Bacillaceae</taxon>
        <taxon>Salisediminibacterium</taxon>
    </lineage>
</organism>
<dbReference type="PROSITE" id="PS51094">
    <property type="entry name" value="PTS_EIIA_TYPE_2"/>
    <property type="match status" value="1"/>
</dbReference>
<sequence>MTTQVITPENIRLKANVADKEAAIRIAGEILVNQGYVLPDYVGKMFEREELTSTFMGNYIAIPHGTEDAKEKVLASGISILQLSEPLDYGNGNIVKVVFGIAGKNNEHLDILSKIAIVCSDEANIDRIVHAETEQDLMAIFEEVND</sequence>
<evidence type="ECO:0000313" key="13">
    <source>
        <dbReference type="EMBL" id="AOM84274.1"/>
    </source>
</evidence>
<keyword evidence="5" id="KW-0762">Sugar transport</keyword>
<evidence type="ECO:0000256" key="2">
    <source>
        <dbReference type="ARBA" id="ARBA00014783"/>
    </source>
</evidence>
<dbReference type="GO" id="GO:0016301">
    <property type="term" value="F:kinase activity"/>
    <property type="evidence" value="ECO:0007669"/>
    <property type="project" value="UniProtKB-KW"/>
</dbReference>
<evidence type="ECO:0000259" key="12">
    <source>
        <dbReference type="PROSITE" id="PS51094"/>
    </source>
</evidence>
<dbReference type="KEGG" id="bbev:BBEV_2949"/>
<gene>
    <name evidence="13" type="primary">mtlF</name>
    <name evidence="13" type="ORF">BBEV_2949</name>
</gene>
<dbReference type="GO" id="GO:0009401">
    <property type="term" value="P:phosphoenolpyruvate-dependent sugar phosphotransferase system"/>
    <property type="evidence" value="ECO:0007669"/>
    <property type="project" value="UniProtKB-KW"/>
</dbReference>